<organism evidence="2 3">
    <name type="scientific">Ophiocordyceps sinensis (strain Co18 / CGMCC 3.14243)</name>
    <name type="common">Yarsagumba caterpillar fungus</name>
    <name type="synonym">Hirsutella sinensis</name>
    <dbReference type="NCBI Taxonomy" id="911162"/>
    <lineage>
        <taxon>Eukaryota</taxon>
        <taxon>Fungi</taxon>
        <taxon>Dikarya</taxon>
        <taxon>Ascomycota</taxon>
        <taxon>Pezizomycotina</taxon>
        <taxon>Sordariomycetes</taxon>
        <taxon>Hypocreomycetidae</taxon>
        <taxon>Hypocreales</taxon>
        <taxon>Ophiocordycipitaceae</taxon>
        <taxon>Ophiocordyceps</taxon>
    </lineage>
</organism>
<name>T5A039_OPHSC</name>
<feature type="compositionally biased region" description="Basic and acidic residues" evidence="1">
    <location>
        <begin position="735"/>
        <end position="755"/>
    </location>
</feature>
<feature type="compositionally biased region" description="Pro residues" evidence="1">
    <location>
        <begin position="315"/>
        <end position="324"/>
    </location>
</feature>
<reference evidence="2 3" key="1">
    <citation type="journal article" date="2013" name="Chin. Sci. Bull.">
        <title>Genome survey uncovers the secrets of sex and lifestyle in caterpillar fungus.</title>
        <authorList>
            <person name="Hu X."/>
            <person name="Zhang Y."/>
            <person name="Xiao G."/>
            <person name="Zheng P."/>
            <person name="Xia Y."/>
            <person name="Zhang X."/>
            <person name="St Leger R.J."/>
            <person name="Liu X."/>
            <person name="Wang C."/>
        </authorList>
    </citation>
    <scope>NUCLEOTIDE SEQUENCE [LARGE SCALE GENOMIC DNA]</scope>
    <source>
        <strain evidence="3">Co18 / CGMCC 3.14243</strain>
        <tissue evidence="2">Fruit-body</tissue>
    </source>
</reference>
<dbReference type="AlphaFoldDB" id="T5A039"/>
<feature type="compositionally biased region" description="Polar residues" evidence="1">
    <location>
        <begin position="760"/>
        <end position="773"/>
    </location>
</feature>
<dbReference type="OrthoDB" id="5382953at2759"/>
<feature type="compositionally biased region" description="Polar residues" evidence="1">
    <location>
        <begin position="561"/>
        <end position="570"/>
    </location>
</feature>
<evidence type="ECO:0000313" key="2">
    <source>
        <dbReference type="EMBL" id="EQK98754.1"/>
    </source>
</evidence>
<evidence type="ECO:0008006" key="4">
    <source>
        <dbReference type="Google" id="ProtNLM"/>
    </source>
</evidence>
<sequence>MVERRRRASTSSVDSVDDGQVRWRQEVSVVRSVPKELLSDDWPIFELRDATVLNCDGHTIENALHVGIRGPYIVRGHLVIDDPSQKSRLIMRVRKSIPLEIRQCTSYSIGESPDGGPLIWVSGRGGWYEINPSPAYRATHRKMCEATTLYYNMVDIYNSRRAPKKTKKQKQSALMDELASIFLQYAARVGDGCTFDEVIARCSEHAGFFICQFAQLETLIDWRPTAFYRWLTTEHADLVQKIEDLMRNPRKLSPIPSVEALSPMPRESTSTPVPKSSSVEVVDSKVVVSKQGSRAASLRVPSAAACVAPEDKPPRSVPPPPKQSPRPTTQPDSTAAADDDTPFGSVFNAVERAYGELIGTKRGLTATAVLNKIYFYYKFPQYRDNTVGSFKVPVQEVLHYNASALLASLDKPKYERHEIYAFLEQLSTTELNLVAYKPSEFPVKLVARTRMTRPSRNDKQPAPERSAPVTTPHGEDLDGAGSHKVPAAGRGKSLKRDGRRTGRKSFLRPAATNKKRTHSQLENDSEVEAPELGDSHYFTDGDDAMEDAPDVETPQDADVSDSPQSASHQETPIKIVIRAERVPSSTPQGPDNTWTCDQEGCDYIVRGGDDDECQARIRAHFDDHEQQLERVSLAVTESRGHLPIKYAYFPPFLILVTLDPHAPLPPAVPLTAALLAGSNAAPCPSGRRSSLSSDVPPPDLSGSAREAFHDLVQQFRRRPRPVLDRTNLTRLQSLAREDQAHGREVVERAADDGRPHGSAADQTETDSVTLAGD</sequence>
<feature type="region of interest" description="Disordered" evidence="1">
    <location>
        <begin position="302"/>
        <end position="342"/>
    </location>
</feature>
<feature type="compositionally biased region" description="Acidic residues" evidence="1">
    <location>
        <begin position="540"/>
        <end position="559"/>
    </location>
</feature>
<evidence type="ECO:0000313" key="3">
    <source>
        <dbReference type="Proteomes" id="UP000019374"/>
    </source>
</evidence>
<dbReference type="eggNOG" id="ENOG502SK9A">
    <property type="taxonomic scope" value="Eukaryota"/>
</dbReference>
<feature type="compositionally biased region" description="Low complexity" evidence="1">
    <location>
        <begin position="267"/>
        <end position="277"/>
    </location>
</feature>
<dbReference type="Proteomes" id="UP000019374">
    <property type="component" value="Unassembled WGS sequence"/>
</dbReference>
<gene>
    <name evidence="2" type="ORF">OCS_05533</name>
</gene>
<protein>
    <recommendedName>
        <fullName evidence="4">DNA (cytosine-5)-methyltransferase 1 replication foci domain-containing protein</fullName>
    </recommendedName>
</protein>
<feature type="region of interest" description="Disordered" evidence="1">
    <location>
        <begin position="679"/>
        <end position="703"/>
    </location>
</feature>
<proteinExistence type="predicted"/>
<accession>T5A039</accession>
<dbReference type="EMBL" id="KE654093">
    <property type="protein sequence ID" value="EQK98754.1"/>
    <property type="molecule type" value="Genomic_DNA"/>
</dbReference>
<evidence type="ECO:0000256" key="1">
    <source>
        <dbReference type="SAM" id="MobiDB-lite"/>
    </source>
</evidence>
<feature type="region of interest" description="Disordered" evidence="1">
    <location>
        <begin position="449"/>
        <end position="571"/>
    </location>
</feature>
<feature type="compositionally biased region" description="Low complexity" evidence="1">
    <location>
        <begin position="325"/>
        <end position="336"/>
    </location>
</feature>
<feature type="region of interest" description="Disordered" evidence="1">
    <location>
        <begin position="253"/>
        <end position="277"/>
    </location>
</feature>
<feature type="region of interest" description="Disordered" evidence="1">
    <location>
        <begin position="733"/>
        <end position="773"/>
    </location>
</feature>
<dbReference type="HOGENOM" id="CLU_023186_0_0_1"/>